<sequence length="39" mass="4343">MSNPVTVSSLTPTVARRLWLLLLSVVLLGECSTVYYKTM</sequence>
<dbReference type="Proteomes" id="UP000036102">
    <property type="component" value="Unassembled WGS sequence"/>
</dbReference>
<reference evidence="2 3" key="1">
    <citation type="submission" date="2015-06" db="EMBL/GenBank/DDBJ databases">
        <title>Marinobacter subterrani, a genetically tractable neutrophilic iron-oxidizing strain isolated from the Soudan Iron Mine.</title>
        <authorList>
            <person name="Bonis B.M."/>
            <person name="Gralnick J.A."/>
        </authorList>
    </citation>
    <scope>NUCLEOTIDE SEQUENCE [LARGE SCALE GENOMIC DNA]</scope>
    <source>
        <strain evidence="2 3">JG233</strain>
    </source>
</reference>
<organism evidence="2 3">
    <name type="scientific">Marinobacter subterrani</name>
    <dbReference type="NCBI Taxonomy" id="1658765"/>
    <lineage>
        <taxon>Bacteria</taxon>
        <taxon>Pseudomonadati</taxon>
        <taxon>Pseudomonadota</taxon>
        <taxon>Gammaproteobacteria</taxon>
        <taxon>Pseudomonadales</taxon>
        <taxon>Marinobacteraceae</taxon>
        <taxon>Marinobacter</taxon>
    </lineage>
</organism>
<protein>
    <submittedName>
        <fullName evidence="2">Uncharacterized protein</fullName>
    </submittedName>
</protein>
<keyword evidence="1" id="KW-1133">Transmembrane helix</keyword>
<evidence type="ECO:0000313" key="2">
    <source>
        <dbReference type="EMBL" id="KMQ75534.1"/>
    </source>
</evidence>
<proteinExistence type="predicted"/>
<keyword evidence="3" id="KW-1185">Reference proteome</keyword>
<accession>A0A0J7JCD3</accession>
<comment type="caution">
    <text evidence="2">The sequence shown here is derived from an EMBL/GenBank/DDBJ whole genome shotgun (WGS) entry which is preliminary data.</text>
</comment>
<feature type="transmembrane region" description="Helical" evidence="1">
    <location>
        <begin position="18"/>
        <end position="36"/>
    </location>
</feature>
<name>A0A0J7JCD3_9GAMM</name>
<dbReference type="PATRIC" id="fig|1658765.3.peg.1735"/>
<dbReference type="EMBL" id="LFBU01000001">
    <property type="protein sequence ID" value="KMQ75534.1"/>
    <property type="molecule type" value="Genomic_DNA"/>
</dbReference>
<evidence type="ECO:0000313" key="3">
    <source>
        <dbReference type="Proteomes" id="UP000036102"/>
    </source>
</evidence>
<keyword evidence="1" id="KW-0472">Membrane</keyword>
<gene>
    <name evidence="2" type="ORF">Msub_11742</name>
</gene>
<keyword evidence="1" id="KW-0812">Transmembrane</keyword>
<dbReference type="AlphaFoldDB" id="A0A0J7JCD3"/>
<evidence type="ECO:0000256" key="1">
    <source>
        <dbReference type="SAM" id="Phobius"/>
    </source>
</evidence>